<dbReference type="KEGG" id="cohn:KCTCHS21_10910"/>
<reference evidence="1 2" key="1">
    <citation type="submission" date="2019-01" db="EMBL/GenBank/DDBJ databases">
        <title>Complete genome sequence of Cohnella hallensis HS21 isolated from Korean fir (Abies koreana) rhizospheric soil.</title>
        <authorList>
            <person name="Jiang L."/>
            <person name="Kang S.W."/>
            <person name="Kim S."/>
            <person name="Jung J."/>
            <person name="Kim C.Y."/>
            <person name="Kim D.H."/>
            <person name="Kim S.W."/>
            <person name="Lee J."/>
        </authorList>
    </citation>
    <scope>NUCLEOTIDE SEQUENCE [LARGE SCALE GENOMIC DNA]</scope>
    <source>
        <strain evidence="1 2">HS21</strain>
    </source>
</reference>
<dbReference type="OrthoDB" id="2579926at2"/>
<dbReference type="RefSeq" id="WP_130605678.1">
    <property type="nucleotide sequence ID" value="NZ_AP019400.1"/>
</dbReference>
<protein>
    <submittedName>
        <fullName evidence="1">Uncharacterized protein</fullName>
    </submittedName>
</protein>
<dbReference type="Proteomes" id="UP000289856">
    <property type="component" value="Chromosome"/>
</dbReference>
<dbReference type="EMBL" id="AP019400">
    <property type="protein sequence ID" value="BBI31692.1"/>
    <property type="molecule type" value="Genomic_DNA"/>
</dbReference>
<keyword evidence="2" id="KW-1185">Reference proteome</keyword>
<gene>
    <name evidence="1" type="ORF">KCTCHS21_10910</name>
</gene>
<accession>A0A3T1D0Q6</accession>
<dbReference type="AlphaFoldDB" id="A0A3T1D0Q6"/>
<organism evidence="1 2">
    <name type="scientific">Cohnella abietis</name>
    <dbReference type="NCBI Taxonomy" id="2507935"/>
    <lineage>
        <taxon>Bacteria</taxon>
        <taxon>Bacillati</taxon>
        <taxon>Bacillota</taxon>
        <taxon>Bacilli</taxon>
        <taxon>Bacillales</taxon>
        <taxon>Paenibacillaceae</taxon>
        <taxon>Cohnella</taxon>
    </lineage>
</organism>
<sequence>MFEKEFENLLKDQIRGASGQRLEMLQRDLTGTRKMLEVLYPVLGTLDGLILEYEMVSFSGVKIYGDVVHLDLRIWFEEENFLTHAELITRDRFTFERSRVRSVTISDYMYFPYSRDELEKKPEFCQRNLHELLARTTNSQYIELLKLPVYEREVLRCALLRDKAFLLADACEWLNVTKETCRKILRTLETKCYISLVGGGPLRCHGFIITPKGASLFHRFSI</sequence>
<proteinExistence type="predicted"/>
<name>A0A3T1D0Q6_9BACL</name>
<evidence type="ECO:0000313" key="2">
    <source>
        <dbReference type="Proteomes" id="UP000289856"/>
    </source>
</evidence>
<evidence type="ECO:0000313" key="1">
    <source>
        <dbReference type="EMBL" id="BBI31692.1"/>
    </source>
</evidence>